<dbReference type="SUPFAM" id="SSF52172">
    <property type="entry name" value="CheY-like"/>
    <property type="match status" value="1"/>
</dbReference>
<dbReference type="Proteomes" id="UP000488299">
    <property type="component" value="Unassembled WGS sequence"/>
</dbReference>
<dbReference type="RefSeq" id="WP_152122857.1">
    <property type="nucleotide sequence ID" value="NZ_WELI01000001.1"/>
</dbReference>
<dbReference type="InterPro" id="IPR007492">
    <property type="entry name" value="LytTR_DNA-bd_dom"/>
</dbReference>
<proteinExistence type="predicted"/>
<dbReference type="Pfam" id="PF04397">
    <property type="entry name" value="LytTR"/>
    <property type="match status" value="1"/>
</dbReference>
<keyword evidence="1 2" id="KW-0597">Phosphoprotein</keyword>
<keyword evidence="5" id="KW-1185">Reference proteome</keyword>
<accession>A0A7J5U5C5</accession>
<evidence type="ECO:0000256" key="2">
    <source>
        <dbReference type="PROSITE-ProRule" id="PRU00169"/>
    </source>
</evidence>
<dbReference type="Pfam" id="PF00072">
    <property type="entry name" value="Response_reg"/>
    <property type="match status" value="1"/>
</dbReference>
<dbReference type="InterPro" id="IPR001789">
    <property type="entry name" value="Sig_transdc_resp-reg_receiver"/>
</dbReference>
<dbReference type="Gene3D" id="2.40.50.1020">
    <property type="entry name" value="LytTr DNA-binding domain"/>
    <property type="match status" value="1"/>
</dbReference>
<dbReference type="InterPro" id="IPR050595">
    <property type="entry name" value="Bact_response_regulator"/>
</dbReference>
<feature type="domain" description="Response regulatory" evidence="3">
    <location>
        <begin position="6"/>
        <end position="126"/>
    </location>
</feature>
<gene>
    <name evidence="4" type="ORF">F5984_03670</name>
</gene>
<dbReference type="PROSITE" id="PS50110">
    <property type="entry name" value="RESPONSE_REGULATORY"/>
    <property type="match status" value="1"/>
</dbReference>
<evidence type="ECO:0000259" key="3">
    <source>
        <dbReference type="PROSITE" id="PS50110"/>
    </source>
</evidence>
<dbReference type="PANTHER" id="PTHR44591:SF3">
    <property type="entry name" value="RESPONSE REGULATORY DOMAIN-CONTAINING PROTEIN"/>
    <property type="match status" value="1"/>
</dbReference>
<dbReference type="GO" id="GO:0003677">
    <property type="term" value="F:DNA binding"/>
    <property type="evidence" value="ECO:0007669"/>
    <property type="project" value="InterPro"/>
</dbReference>
<feature type="modified residue" description="4-aspartylphosphate" evidence="2">
    <location>
        <position position="56"/>
    </location>
</feature>
<name>A0A7J5U5C5_9BACT</name>
<protein>
    <submittedName>
        <fullName evidence="4">Response regulator</fullName>
    </submittedName>
</protein>
<dbReference type="PANTHER" id="PTHR44591">
    <property type="entry name" value="STRESS RESPONSE REGULATOR PROTEIN 1"/>
    <property type="match status" value="1"/>
</dbReference>
<dbReference type="SMART" id="SM00448">
    <property type="entry name" value="REC"/>
    <property type="match status" value="1"/>
</dbReference>
<dbReference type="AlphaFoldDB" id="A0A7J5U5C5"/>
<evidence type="ECO:0000313" key="5">
    <source>
        <dbReference type="Proteomes" id="UP000488299"/>
    </source>
</evidence>
<dbReference type="SMART" id="SM00850">
    <property type="entry name" value="LytTR"/>
    <property type="match status" value="1"/>
</dbReference>
<comment type="caution">
    <text evidence="4">The sequence shown here is derived from an EMBL/GenBank/DDBJ whole genome shotgun (WGS) entry which is preliminary data.</text>
</comment>
<reference evidence="4 5" key="1">
    <citation type="submission" date="2019-10" db="EMBL/GenBank/DDBJ databases">
        <title>Rudanella paleaurantiibacter sp. nov., isolated from sludge.</title>
        <authorList>
            <person name="Xu S.Q."/>
        </authorList>
    </citation>
    <scope>NUCLEOTIDE SEQUENCE [LARGE SCALE GENOMIC DNA]</scope>
    <source>
        <strain evidence="4 5">HX-22-17</strain>
    </source>
</reference>
<sequence>MKEPLQLLLVEDDLLIADVIENELNRAGFQVGAVAHTAEEAMLFLENNRFDLALIDINLDPLSAGDGVAVAQALLLTQPIPFIYLTGVTISTDPATFERAKMTRPAAFLNKPFRTDELIGQIELAVSNHKPGEFPPAPEPEEPVYLPIRNGFSRVSQMEIFCLEAARNFTTVYLTREAAERIMTPNGGQAVIVTGNLSYVNRYLSPRLFYRLDKSLVINLKHIDRVEKEQIWVGGRTVAIKEGARKELLKRLPVIRTR</sequence>
<evidence type="ECO:0000256" key="1">
    <source>
        <dbReference type="ARBA" id="ARBA00022553"/>
    </source>
</evidence>
<evidence type="ECO:0000313" key="4">
    <source>
        <dbReference type="EMBL" id="KAB7733049.1"/>
    </source>
</evidence>
<dbReference type="Gene3D" id="3.40.50.2300">
    <property type="match status" value="1"/>
</dbReference>
<dbReference type="EMBL" id="WELI01000001">
    <property type="protein sequence ID" value="KAB7733049.1"/>
    <property type="molecule type" value="Genomic_DNA"/>
</dbReference>
<organism evidence="4 5">
    <name type="scientific">Rudanella paleaurantiibacter</name>
    <dbReference type="NCBI Taxonomy" id="2614655"/>
    <lineage>
        <taxon>Bacteria</taxon>
        <taxon>Pseudomonadati</taxon>
        <taxon>Bacteroidota</taxon>
        <taxon>Cytophagia</taxon>
        <taxon>Cytophagales</taxon>
        <taxon>Cytophagaceae</taxon>
        <taxon>Rudanella</taxon>
    </lineage>
</organism>
<dbReference type="GO" id="GO:0000160">
    <property type="term" value="P:phosphorelay signal transduction system"/>
    <property type="evidence" value="ECO:0007669"/>
    <property type="project" value="InterPro"/>
</dbReference>
<dbReference type="InterPro" id="IPR011006">
    <property type="entry name" value="CheY-like_superfamily"/>
</dbReference>